<reference evidence="1" key="2">
    <citation type="journal article" date="2021" name="Genome Biol. Evol.">
        <title>Developing a high-quality reference genome for a parasitic bivalve with doubly uniparental inheritance (Bivalvia: Unionida).</title>
        <authorList>
            <person name="Smith C.H."/>
        </authorList>
    </citation>
    <scope>NUCLEOTIDE SEQUENCE</scope>
    <source>
        <strain evidence="1">CHS0354</strain>
        <tissue evidence="1">Mantle</tissue>
    </source>
</reference>
<organism evidence="1 2">
    <name type="scientific">Potamilus streckersoni</name>
    <dbReference type="NCBI Taxonomy" id="2493646"/>
    <lineage>
        <taxon>Eukaryota</taxon>
        <taxon>Metazoa</taxon>
        <taxon>Spiralia</taxon>
        <taxon>Lophotrochozoa</taxon>
        <taxon>Mollusca</taxon>
        <taxon>Bivalvia</taxon>
        <taxon>Autobranchia</taxon>
        <taxon>Heteroconchia</taxon>
        <taxon>Palaeoheterodonta</taxon>
        <taxon>Unionida</taxon>
        <taxon>Unionoidea</taxon>
        <taxon>Unionidae</taxon>
        <taxon>Ambleminae</taxon>
        <taxon>Lampsilini</taxon>
        <taxon>Potamilus</taxon>
    </lineage>
</organism>
<reference evidence="1" key="3">
    <citation type="submission" date="2023-05" db="EMBL/GenBank/DDBJ databases">
        <authorList>
            <person name="Smith C.H."/>
        </authorList>
    </citation>
    <scope>NUCLEOTIDE SEQUENCE</scope>
    <source>
        <strain evidence="1">CHS0354</strain>
        <tissue evidence="1">Mantle</tissue>
    </source>
</reference>
<name>A0AAE0RR06_9BIVA</name>
<comment type="caution">
    <text evidence="1">The sequence shown here is derived from an EMBL/GenBank/DDBJ whole genome shotgun (WGS) entry which is preliminary data.</text>
</comment>
<evidence type="ECO:0000313" key="1">
    <source>
        <dbReference type="EMBL" id="KAK3578153.1"/>
    </source>
</evidence>
<dbReference type="EMBL" id="JAEAOA010000713">
    <property type="protein sequence ID" value="KAK3578153.1"/>
    <property type="molecule type" value="Genomic_DNA"/>
</dbReference>
<sequence>MEVMEGSYRKEVLGNPLAWRSWKDPTERRFWEIHYHGGHGMILQKGGSEESIIMEVMEGSYRKEVLGNPLSWRSWKDPVERRLWGNPVAWRSWNYPTER</sequence>
<accession>A0AAE0RR06</accession>
<evidence type="ECO:0000313" key="2">
    <source>
        <dbReference type="Proteomes" id="UP001195483"/>
    </source>
</evidence>
<reference evidence="1" key="1">
    <citation type="journal article" date="2021" name="Genome Biol. Evol.">
        <title>A High-Quality Reference Genome for a Parasitic Bivalve with Doubly Uniparental Inheritance (Bivalvia: Unionida).</title>
        <authorList>
            <person name="Smith C.H."/>
        </authorList>
    </citation>
    <scope>NUCLEOTIDE SEQUENCE</scope>
    <source>
        <strain evidence="1">CHS0354</strain>
    </source>
</reference>
<keyword evidence="2" id="KW-1185">Reference proteome</keyword>
<dbReference type="Proteomes" id="UP001195483">
    <property type="component" value="Unassembled WGS sequence"/>
</dbReference>
<protein>
    <submittedName>
        <fullName evidence="1">Uncharacterized protein</fullName>
    </submittedName>
</protein>
<gene>
    <name evidence="1" type="ORF">CHS0354_011676</name>
</gene>
<feature type="non-terminal residue" evidence="1">
    <location>
        <position position="99"/>
    </location>
</feature>
<dbReference type="AlphaFoldDB" id="A0AAE0RR06"/>
<proteinExistence type="predicted"/>